<keyword evidence="4" id="KW-1185">Reference proteome</keyword>
<organism evidence="3 4">
    <name type="scientific">Digitaria exilis</name>
    <dbReference type="NCBI Taxonomy" id="1010633"/>
    <lineage>
        <taxon>Eukaryota</taxon>
        <taxon>Viridiplantae</taxon>
        <taxon>Streptophyta</taxon>
        <taxon>Embryophyta</taxon>
        <taxon>Tracheophyta</taxon>
        <taxon>Spermatophyta</taxon>
        <taxon>Magnoliopsida</taxon>
        <taxon>Liliopsida</taxon>
        <taxon>Poales</taxon>
        <taxon>Poaceae</taxon>
        <taxon>PACMAD clade</taxon>
        <taxon>Panicoideae</taxon>
        <taxon>Panicodae</taxon>
        <taxon>Paniceae</taxon>
        <taxon>Anthephorinae</taxon>
        <taxon>Digitaria</taxon>
    </lineage>
</organism>
<dbReference type="PANTHER" id="PTHR31672">
    <property type="entry name" value="BNACNNG10540D PROTEIN"/>
    <property type="match status" value="1"/>
</dbReference>
<evidence type="ECO:0000259" key="2">
    <source>
        <dbReference type="Pfam" id="PF13456"/>
    </source>
</evidence>
<dbReference type="Pfam" id="PF13456">
    <property type="entry name" value="RVT_3"/>
    <property type="match status" value="1"/>
</dbReference>
<dbReference type="EMBL" id="JACEFO010001866">
    <property type="protein sequence ID" value="KAF8698086.1"/>
    <property type="molecule type" value="Genomic_DNA"/>
</dbReference>
<dbReference type="OrthoDB" id="661635at2759"/>
<name>A0A835ELT0_9POAL</name>
<protein>
    <recommendedName>
        <fullName evidence="5">F-box domain-containing protein</fullName>
    </recommendedName>
</protein>
<evidence type="ECO:0000313" key="3">
    <source>
        <dbReference type="EMBL" id="KAF8698086.1"/>
    </source>
</evidence>
<evidence type="ECO:0008006" key="5">
    <source>
        <dbReference type="Google" id="ProtNLM"/>
    </source>
</evidence>
<feature type="domain" description="F-box" evidence="1">
    <location>
        <begin position="21"/>
        <end position="54"/>
    </location>
</feature>
<reference evidence="3" key="1">
    <citation type="submission" date="2020-07" db="EMBL/GenBank/DDBJ databases">
        <title>Genome sequence and genetic diversity analysis of an under-domesticated orphan crop, white fonio (Digitaria exilis).</title>
        <authorList>
            <person name="Bennetzen J.L."/>
            <person name="Chen S."/>
            <person name="Ma X."/>
            <person name="Wang X."/>
            <person name="Yssel A.E.J."/>
            <person name="Chaluvadi S.R."/>
            <person name="Johnson M."/>
            <person name="Gangashetty P."/>
            <person name="Hamidou F."/>
            <person name="Sanogo M.D."/>
            <person name="Zwaenepoel A."/>
            <person name="Wallace J."/>
            <person name="Van De Peer Y."/>
            <person name="Van Deynze A."/>
        </authorList>
    </citation>
    <scope>NUCLEOTIDE SEQUENCE</scope>
    <source>
        <tissue evidence="3">Leaves</tissue>
    </source>
</reference>
<comment type="caution">
    <text evidence="3">The sequence shown here is derived from an EMBL/GenBank/DDBJ whole genome shotgun (WGS) entry which is preliminary data.</text>
</comment>
<dbReference type="PANTHER" id="PTHR31672:SF13">
    <property type="entry name" value="F-BOX PROTEIN CPR30-LIKE"/>
    <property type="match status" value="1"/>
</dbReference>
<proteinExistence type="predicted"/>
<dbReference type="InterPro" id="IPR002156">
    <property type="entry name" value="RNaseH_domain"/>
</dbReference>
<dbReference type="SUPFAM" id="SSF81383">
    <property type="entry name" value="F-box domain"/>
    <property type="match status" value="1"/>
</dbReference>
<dbReference type="CDD" id="cd06222">
    <property type="entry name" value="RNase_H_like"/>
    <property type="match status" value="1"/>
</dbReference>
<dbReference type="GO" id="GO:0003676">
    <property type="term" value="F:nucleic acid binding"/>
    <property type="evidence" value="ECO:0007669"/>
    <property type="project" value="InterPro"/>
</dbReference>
<dbReference type="InterPro" id="IPR001810">
    <property type="entry name" value="F-box_dom"/>
</dbReference>
<dbReference type="Pfam" id="PF00646">
    <property type="entry name" value="F-box"/>
    <property type="match status" value="1"/>
</dbReference>
<dbReference type="Proteomes" id="UP000636709">
    <property type="component" value="Unassembled WGS sequence"/>
</dbReference>
<evidence type="ECO:0000259" key="1">
    <source>
        <dbReference type="Pfam" id="PF00646"/>
    </source>
</evidence>
<accession>A0A835ELT0</accession>
<dbReference type="AlphaFoldDB" id="A0A835ELT0"/>
<dbReference type="InterPro" id="IPR036047">
    <property type="entry name" value="F-box-like_dom_sf"/>
</dbReference>
<dbReference type="GO" id="GO:0004523">
    <property type="term" value="F:RNA-DNA hybrid ribonuclease activity"/>
    <property type="evidence" value="ECO:0007669"/>
    <property type="project" value="InterPro"/>
</dbReference>
<evidence type="ECO:0000313" key="4">
    <source>
        <dbReference type="Proteomes" id="UP000636709"/>
    </source>
</evidence>
<feature type="domain" description="RNase H type-1" evidence="2">
    <location>
        <begin position="249"/>
        <end position="314"/>
    </location>
</feature>
<dbReference type="InterPro" id="IPR044730">
    <property type="entry name" value="RNase_H-like_dom_plant"/>
</dbReference>
<gene>
    <name evidence="3" type="ORF">HU200_035599</name>
</gene>
<dbReference type="InterPro" id="IPR050796">
    <property type="entry name" value="SCF_F-box_component"/>
</dbReference>
<dbReference type="Gene3D" id="1.20.1280.50">
    <property type="match status" value="1"/>
</dbReference>
<sequence length="427" mass="46589">MDQSISKRLRPVAPEVIPDEVLLFKILVDLPVKSLVRFKSVCKAWRATIASAHFVRLHLELARACSPSVVLVPRKWQPEPTKVASRFVYIYSFQQPPVQVAKLIMKTKPCPTGCIPRFTIPLHCDGLILIPSVTGHVFVCNPATKEFVELPPGTPNALLDQRVAFGFDPSSGTETLEWKATIDPPYPIKGRTPICLPGFFYWSAVQSVADADQADKDMVFLAVDARNLFKCNLRDGSLETVVDMRFGLKGGLGFVIHDHDGKAVAAGSGLEGYLINAQQHSENVACLKGIEHAAILGTQQIILETDAMSVANAIVRMAVVRVDPSWISSIANLRVQWFDPPPALFIAILHSSIGPTDRCSLLVPLAAHRRTSSSLPLPPPPQSTANTSSDGCLKNLEAEVFKVNKAALLDLIFVNLSLNSFSLSDLC</sequence>